<dbReference type="InterPro" id="IPR051798">
    <property type="entry name" value="Class-II_PLP-Dep_Aminotrans"/>
</dbReference>
<evidence type="ECO:0000256" key="3">
    <source>
        <dbReference type="ARBA" id="ARBA00022898"/>
    </source>
</evidence>
<evidence type="ECO:0000256" key="5">
    <source>
        <dbReference type="ARBA" id="ARBA00037974"/>
    </source>
</evidence>
<keyword evidence="8" id="KW-1185">Reference proteome</keyword>
<dbReference type="EMBL" id="BMNA01000002">
    <property type="protein sequence ID" value="GGL95592.1"/>
    <property type="molecule type" value="Genomic_DNA"/>
</dbReference>
<dbReference type="EC" id="4.4.1.13" evidence="2"/>
<dbReference type="SUPFAM" id="SSF53383">
    <property type="entry name" value="PLP-dependent transferases"/>
    <property type="match status" value="1"/>
</dbReference>
<accession>A0A917ST28</accession>
<keyword evidence="3" id="KW-0663">Pyridoxal phosphate</keyword>
<protein>
    <recommendedName>
        <fullName evidence="2">cysteine-S-conjugate beta-lyase</fullName>
        <ecNumber evidence="2">4.4.1.13</ecNumber>
    </recommendedName>
</protein>
<reference evidence="7" key="2">
    <citation type="submission" date="2020-09" db="EMBL/GenBank/DDBJ databases">
        <authorList>
            <person name="Sun Q."/>
            <person name="Zhou Y."/>
        </authorList>
    </citation>
    <scope>NUCLEOTIDE SEQUENCE</scope>
    <source>
        <strain evidence="7">CGMCC 4.7308</strain>
    </source>
</reference>
<dbReference type="GO" id="GO:0030170">
    <property type="term" value="F:pyridoxal phosphate binding"/>
    <property type="evidence" value="ECO:0007669"/>
    <property type="project" value="InterPro"/>
</dbReference>
<reference evidence="7" key="1">
    <citation type="journal article" date="2014" name="Int. J. Syst. Evol. Microbiol.">
        <title>Complete genome sequence of Corynebacterium casei LMG S-19264T (=DSM 44701T), isolated from a smear-ripened cheese.</title>
        <authorList>
            <consortium name="US DOE Joint Genome Institute (JGI-PGF)"/>
            <person name="Walter F."/>
            <person name="Albersmeier A."/>
            <person name="Kalinowski J."/>
            <person name="Ruckert C."/>
        </authorList>
    </citation>
    <scope>NUCLEOTIDE SEQUENCE</scope>
    <source>
        <strain evidence="7">CGMCC 4.7308</strain>
    </source>
</reference>
<keyword evidence="4" id="KW-0456">Lyase</keyword>
<comment type="caution">
    <text evidence="7">The sequence shown here is derived from an EMBL/GenBank/DDBJ whole genome shotgun (WGS) entry which is preliminary data.</text>
</comment>
<name>A0A917ST28_9ACTN</name>
<evidence type="ECO:0000256" key="2">
    <source>
        <dbReference type="ARBA" id="ARBA00012224"/>
    </source>
</evidence>
<proteinExistence type="inferred from homology"/>
<dbReference type="PANTHER" id="PTHR43525:SF2">
    <property type="entry name" value="CYSTATHIONINE BETA-LYASE-RELATED"/>
    <property type="match status" value="1"/>
</dbReference>
<dbReference type="PANTHER" id="PTHR43525">
    <property type="entry name" value="PROTEIN MALY"/>
    <property type="match status" value="1"/>
</dbReference>
<comment type="cofactor">
    <cofactor evidence="1">
        <name>pyridoxal 5'-phosphate</name>
        <dbReference type="ChEBI" id="CHEBI:597326"/>
    </cofactor>
</comment>
<evidence type="ECO:0000313" key="8">
    <source>
        <dbReference type="Proteomes" id="UP000655208"/>
    </source>
</evidence>
<comment type="similarity">
    <text evidence="5">Belongs to the class-II pyridoxal-phosphate-dependent aminotransferase family. MalY/PatB cystathionine beta-lyase subfamily.</text>
</comment>
<dbReference type="InterPro" id="IPR015422">
    <property type="entry name" value="PyrdxlP-dep_Trfase_small"/>
</dbReference>
<evidence type="ECO:0000259" key="6">
    <source>
        <dbReference type="Pfam" id="PF00155"/>
    </source>
</evidence>
<dbReference type="Gene3D" id="3.40.640.10">
    <property type="entry name" value="Type I PLP-dependent aspartate aminotransferase-like (Major domain)"/>
    <property type="match status" value="1"/>
</dbReference>
<gene>
    <name evidence="7" type="ORF">GCM10011594_14070</name>
</gene>
<dbReference type="Proteomes" id="UP000655208">
    <property type="component" value="Unassembled WGS sequence"/>
</dbReference>
<dbReference type="RefSeq" id="WP_188940744.1">
    <property type="nucleotide sequence ID" value="NZ_BMNA01000002.1"/>
</dbReference>
<feature type="domain" description="Aminotransferase class I/classII large" evidence="6">
    <location>
        <begin position="65"/>
        <end position="375"/>
    </location>
</feature>
<dbReference type="CDD" id="cd00609">
    <property type="entry name" value="AAT_like"/>
    <property type="match status" value="1"/>
</dbReference>
<dbReference type="InterPro" id="IPR004839">
    <property type="entry name" value="Aminotransferase_I/II_large"/>
</dbReference>
<dbReference type="InterPro" id="IPR015421">
    <property type="entry name" value="PyrdxlP-dep_Trfase_major"/>
</dbReference>
<dbReference type="InterPro" id="IPR015424">
    <property type="entry name" value="PyrdxlP-dep_Trfase"/>
</dbReference>
<sequence length="395" mass="41199">MPGPFDIPLAALRQRTSAKWTTYGVDVLPLPVAEMDVRLADPVARVLHEAVDRSDTGYAGDPGPVRRAFAAFADRRWGWPVSAEDVRTCPDVAAGVMAVLRVLTRPGDGVVVMPPVYPPFFAWVRTVGATPVEVPLTGVDGGGRIDLAGVERALAAGTRVVLLCHPHNPTGAVHPAADLVELAALADRFGATVLSDEIHAPLAHPGSGFRPFLTLGAAAERTGVAFGSASKAWNLAGLKCALVTAGSGRRDVLEALPPELGWAVGQFGQLAARAAFDEGEAWLDEVVAGLVRNADLLGELLLRHLPGVRSPRPAAGYLAWLDCRALGLGDDPAQVFLDRAGVALHHGPDFGAQGAGWARINVGCPPDLLTEAVRRMAAAVAGRSLTPPVGVDHAG</sequence>
<evidence type="ECO:0000313" key="7">
    <source>
        <dbReference type="EMBL" id="GGL95592.1"/>
    </source>
</evidence>
<dbReference type="GO" id="GO:0047804">
    <property type="term" value="F:cysteine-S-conjugate beta-lyase activity"/>
    <property type="evidence" value="ECO:0007669"/>
    <property type="project" value="UniProtKB-EC"/>
</dbReference>
<dbReference type="Gene3D" id="3.90.1150.10">
    <property type="entry name" value="Aspartate Aminotransferase, domain 1"/>
    <property type="match status" value="1"/>
</dbReference>
<dbReference type="AlphaFoldDB" id="A0A917ST28"/>
<evidence type="ECO:0000256" key="4">
    <source>
        <dbReference type="ARBA" id="ARBA00023239"/>
    </source>
</evidence>
<evidence type="ECO:0000256" key="1">
    <source>
        <dbReference type="ARBA" id="ARBA00001933"/>
    </source>
</evidence>
<dbReference type="Pfam" id="PF00155">
    <property type="entry name" value="Aminotran_1_2"/>
    <property type="match status" value="1"/>
</dbReference>
<organism evidence="7 8">
    <name type="scientific">Nakamurella endophytica</name>
    <dbReference type="NCBI Taxonomy" id="1748367"/>
    <lineage>
        <taxon>Bacteria</taxon>
        <taxon>Bacillati</taxon>
        <taxon>Actinomycetota</taxon>
        <taxon>Actinomycetes</taxon>
        <taxon>Nakamurellales</taxon>
        <taxon>Nakamurellaceae</taxon>
        <taxon>Nakamurella</taxon>
    </lineage>
</organism>